<sequence length="194" mass="22044">MTHPGRHHQGGVSVSSAPASEAAPASPSERGTPPPSDSGSSDVGDLNYFAKFNSFVANPEAGFIAEFKRLAIHENWSEKQKKVRRADAVEYEIARHYGTDKTKLEKWQELCGEVKIEPVPLSITKCKKALASVYVNIFNILDHRRNPERYPIKVFETYEKFRKYTVAGRVYPLVRAKQDTFIKSLLRPVYMRMK</sequence>
<feature type="compositionally biased region" description="Low complexity" evidence="1">
    <location>
        <begin position="12"/>
        <end position="42"/>
    </location>
</feature>
<dbReference type="PANTHER" id="PTHR38846:SF1">
    <property type="entry name" value="C3H1-TYPE DOMAIN-CONTAINING PROTEIN"/>
    <property type="match status" value="1"/>
</dbReference>
<gene>
    <name evidence="2" type="ORF">EJ02DRAFT_417355</name>
</gene>
<dbReference type="EMBL" id="ML975997">
    <property type="protein sequence ID" value="KAF1947868.1"/>
    <property type="molecule type" value="Genomic_DNA"/>
</dbReference>
<protein>
    <submittedName>
        <fullName evidence="2">Uncharacterized protein</fullName>
    </submittedName>
</protein>
<keyword evidence="3" id="KW-1185">Reference proteome</keyword>
<evidence type="ECO:0000313" key="3">
    <source>
        <dbReference type="Proteomes" id="UP000800038"/>
    </source>
</evidence>
<dbReference type="PANTHER" id="PTHR38846">
    <property type="entry name" value="C3H1-TYPE DOMAIN-CONTAINING PROTEIN"/>
    <property type="match status" value="1"/>
</dbReference>
<dbReference type="Proteomes" id="UP000800038">
    <property type="component" value="Unassembled WGS sequence"/>
</dbReference>
<evidence type="ECO:0000256" key="1">
    <source>
        <dbReference type="SAM" id="MobiDB-lite"/>
    </source>
</evidence>
<evidence type="ECO:0000313" key="2">
    <source>
        <dbReference type="EMBL" id="KAF1947868.1"/>
    </source>
</evidence>
<proteinExistence type="predicted"/>
<organism evidence="2 3">
    <name type="scientific">Clathrospora elynae</name>
    <dbReference type="NCBI Taxonomy" id="706981"/>
    <lineage>
        <taxon>Eukaryota</taxon>
        <taxon>Fungi</taxon>
        <taxon>Dikarya</taxon>
        <taxon>Ascomycota</taxon>
        <taxon>Pezizomycotina</taxon>
        <taxon>Dothideomycetes</taxon>
        <taxon>Pleosporomycetidae</taxon>
        <taxon>Pleosporales</taxon>
        <taxon>Diademaceae</taxon>
        <taxon>Clathrospora</taxon>
    </lineage>
</organism>
<feature type="region of interest" description="Disordered" evidence="1">
    <location>
        <begin position="1"/>
        <end position="42"/>
    </location>
</feature>
<accession>A0A6A5T6R5</accession>
<dbReference type="AlphaFoldDB" id="A0A6A5T6R5"/>
<reference evidence="2" key="1">
    <citation type="journal article" date="2020" name="Stud. Mycol.">
        <title>101 Dothideomycetes genomes: a test case for predicting lifestyles and emergence of pathogens.</title>
        <authorList>
            <person name="Haridas S."/>
            <person name="Albert R."/>
            <person name="Binder M."/>
            <person name="Bloem J."/>
            <person name="Labutti K."/>
            <person name="Salamov A."/>
            <person name="Andreopoulos B."/>
            <person name="Baker S."/>
            <person name="Barry K."/>
            <person name="Bills G."/>
            <person name="Bluhm B."/>
            <person name="Cannon C."/>
            <person name="Castanera R."/>
            <person name="Culley D."/>
            <person name="Daum C."/>
            <person name="Ezra D."/>
            <person name="Gonzalez J."/>
            <person name="Henrissat B."/>
            <person name="Kuo A."/>
            <person name="Liang C."/>
            <person name="Lipzen A."/>
            <person name="Lutzoni F."/>
            <person name="Magnuson J."/>
            <person name="Mondo S."/>
            <person name="Nolan M."/>
            <person name="Ohm R."/>
            <person name="Pangilinan J."/>
            <person name="Park H.-J."/>
            <person name="Ramirez L."/>
            <person name="Alfaro M."/>
            <person name="Sun H."/>
            <person name="Tritt A."/>
            <person name="Yoshinaga Y."/>
            <person name="Zwiers L.-H."/>
            <person name="Turgeon B."/>
            <person name="Goodwin S."/>
            <person name="Spatafora J."/>
            <person name="Crous P."/>
            <person name="Grigoriev I."/>
        </authorList>
    </citation>
    <scope>NUCLEOTIDE SEQUENCE</scope>
    <source>
        <strain evidence="2">CBS 161.51</strain>
    </source>
</reference>
<dbReference type="OrthoDB" id="6105938at2759"/>
<name>A0A6A5T6R5_9PLEO</name>